<comment type="caution">
    <text evidence="6">The sequence shown here is derived from an EMBL/GenBank/DDBJ whole genome shotgun (WGS) entry which is preliminary data.</text>
</comment>
<feature type="transmembrane region" description="Helical" evidence="5">
    <location>
        <begin position="154"/>
        <end position="172"/>
    </location>
</feature>
<keyword evidence="7" id="KW-1185">Reference proteome</keyword>
<evidence type="ECO:0000256" key="4">
    <source>
        <dbReference type="ARBA" id="ARBA00023136"/>
    </source>
</evidence>
<feature type="transmembrane region" description="Helical" evidence="5">
    <location>
        <begin position="127"/>
        <end position="147"/>
    </location>
</feature>
<dbReference type="InterPro" id="IPR035952">
    <property type="entry name" value="Rhomboid-like_sf"/>
</dbReference>
<feature type="transmembrane region" description="Helical" evidence="5">
    <location>
        <begin position="102"/>
        <end position="121"/>
    </location>
</feature>
<dbReference type="GO" id="GO:0006508">
    <property type="term" value="P:proteolysis"/>
    <property type="evidence" value="ECO:0007669"/>
    <property type="project" value="UniProtKB-KW"/>
</dbReference>
<evidence type="ECO:0000313" key="7">
    <source>
        <dbReference type="Proteomes" id="UP001489509"/>
    </source>
</evidence>
<evidence type="ECO:0000313" key="6">
    <source>
        <dbReference type="EMBL" id="MEQ2440637.1"/>
    </source>
</evidence>
<comment type="subcellular location">
    <subcellularLocation>
        <location evidence="1">Membrane</location>
        <topology evidence="1">Multi-pass membrane protein</topology>
    </subcellularLocation>
</comment>
<keyword evidence="4 5" id="KW-0472">Membrane</keyword>
<keyword evidence="2 5" id="KW-0812">Transmembrane</keyword>
<dbReference type="GO" id="GO:0008233">
    <property type="term" value="F:peptidase activity"/>
    <property type="evidence" value="ECO:0007669"/>
    <property type="project" value="UniProtKB-KW"/>
</dbReference>
<keyword evidence="3 5" id="KW-1133">Transmembrane helix</keyword>
<dbReference type="Gene3D" id="1.20.1540.10">
    <property type="entry name" value="Rhomboid-like"/>
    <property type="match status" value="1"/>
</dbReference>
<dbReference type="Proteomes" id="UP001489509">
    <property type="component" value="Unassembled WGS sequence"/>
</dbReference>
<keyword evidence="6" id="KW-0645">Protease</keyword>
<proteinExistence type="predicted"/>
<keyword evidence="6" id="KW-0378">Hydrolase</keyword>
<protein>
    <submittedName>
        <fullName evidence="6">Rhomboid family intramembrane serine protease</fullName>
        <ecNumber evidence="6">3.4.21.105</ecNumber>
    </submittedName>
</protein>
<gene>
    <name evidence="6" type="ORF">WMO26_07340</name>
</gene>
<evidence type="ECO:0000256" key="5">
    <source>
        <dbReference type="SAM" id="Phobius"/>
    </source>
</evidence>
<evidence type="ECO:0000256" key="1">
    <source>
        <dbReference type="ARBA" id="ARBA00004141"/>
    </source>
</evidence>
<dbReference type="EMBL" id="JBBMFD010000010">
    <property type="protein sequence ID" value="MEQ2440637.1"/>
    <property type="molecule type" value="Genomic_DNA"/>
</dbReference>
<accession>A0ABV1DZZ4</accession>
<evidence type="ECO:0000256" key="2">
    <source>
        <dbReference type="ARBA" id="ARBA00022692"/>
    </source>
</evidence>
<reference evidence="6 7" key="1">
    <citation type="submission" date="2024-03" db="EMBL/GenBank/DDBJ databases">
        <title>Human intestinal bacterial collection.</title>
        <authorList>
            <person name="Pauvert C."/>
            <person name="Hitch T.C.A."/>
            <person name="Clavel T."/>
        </authorList>
    </citation>
    <scope>NUCLEOTIDE SEQUENCE [LARGE SCALE GENOMIC DNA]</scope>
    <source>
        <strain evidence="6 7">CLA-JM-H44</strain>
    </source>
</reference>
<dbReference type="EC" id="3.4.21.105" evidence="6"/>
<feature type="transmembrane region" description="Helical" evidence="5">
    <location>
        <begin position="178"/>
        <end position="197"/>
    </location>
</feature>
<dbReference type="RefSeq" id="WP_349219313.1">
    <property type="nucleotide sequence ID" value="NZ_JBBMFD010000010.1"/>
</dbReference>
<feature type="transmembrane region" description="Helical" evidence="5">
    <location>
        <begin position="73"/>
        <end position="90"/>
    </location>
</feature>
<name>A0ABV1DZZ4_9FIRM</name>
<dbReference type="SUPFAM" id="SSF144091">
    <property type="entry name" value="Rhomboid-like"/>
    <property type="match status" value="1"/>
</dbReference>
<sequence>MNWLNKLERKCGRIGIPYLMYILSALMLAVFLVEFVRPDLGISSYLYLNMDLVAQGQVWRLLSFLILPPNSSPVWILFSLYFYCLIGNLLEREWGTFKFTFFYLVGVLGTILGALFTGSATNSFLNLSLFLAFAAVYPDFQVMLFFLIPIKVKYLAILDAVYFVVVLILGTWPLRVSILMSLLNVLLFFGGDFFRTVRQQIKYSKTRRQFRKNNFR</sequence>
<organism evidence="6 7">
    <name type="scientific">Solibaculum intestinale</name>
    <dbReference type="NCBI Taxonomy" id="3133165"/>
    <lineage>
        <taxon>Bacteria</taxon>
        <taxon>Bacillati</taxon>
        <taxon>Bacillota</taxon>
        <taxon>Clostridia</taxon>
        <taxon>Eubacteriales</taxon>
        <taxon>Oscillospiraceae</taxon>
        <taxon>Solibaculum</taxon>
    </lineage>
</organism>
<evidence type="ECO:0000256" key="3">
    <source>
        <dbReference type="ARBA" id="ARBA00022989"/>
    </source>
</evidence>
<feature type="transmembrane region" description="Helical" evidence="5">
    <location>
        <begin position="15"/>
        <end position="33"/>
    </location>
</feature>